<feature type="compositionally biased region" description="Polar residues" evidence="15">
    <location>
        <begin position="666"/>
        <end position="690"/>
    </location>
</feature>
<dbReference type="PANTHER" id="PTHR45761:SF1">
    <property type="entry name" value="EXTENDED SYNAPTOTAGMIN-LIKE PROTEIN 2, ISOFORM C"/>
    <property type="match status" value="1"/>
</dbReference>
<dbReference type="InterPro" id="IPR031468">
    <property type="entry name" value="SMP_LBD"/>
</dbReference>
<dbReference type="GO" id="GO:0006869">
    <property type="term" value="P:lipid transport"/>
    <property type="evidence" value="ECO:0007669"/>
    <property type="project" value="UniProtKB-KW"/>
</dbReference>
<evidence type="ECO:0000256" key="3">
    <source>
        <dbReference type="ARBA" id="ARBA00005867"/>
    </source>
</evidence>
<feature type="region of interest" description="Disordered" evidence="15">
    <location>
        <begin position="626"/>
        <end position="691"/>
    </location>
</feature>
<evidence type="ECO:0000256" key="13">
    <source>
        <dbReference type="ARBA" id="ARBA00023121"/>
    </source>
</evidence>
<evidence type="ECO:0000256" key="12">
    <source>
        <dbReference type="ARBA" id="ARBA00023055"/>
    </source>
</evidence>
<feature type="domain" description="C2" evidence="16">
    <location>
        <begin position="709"/>
        <end position="832"/>
    </location>
</feature>
<feature type="region of interest" description="Disordered" evidence="15">
    <location>
        <begin position="451"/>
        <end position="483"/>
    </location>
</feature>
<keyword evidence="13" id="KW-0446">Lipid-binding</keyword>
<evidence type="ECO:0000256" key="8">
    <source>
        <dbReference type="ARBA" id="ARBA00022737"/>
    </source>
</evidence>
<dbReference type="PANTHER" id="PTHR45761">
    <property type="entry name" value="EXTENDED SYNAPTOTAGMIN-LIKE PROTEIN 2, ISOFORM C"/>
    <property type="match status" value="1"/>
</dbReference>
<dbReference type="GO" id="GO:0008429">
    <property type="term" value="F:phosphatidylethanolamine binding"/>
    <property type="evidence" value="ECO:0007669"/>
    <property type="project" value="TreeGrafter"/>
</dbReference>
<dbReference type="InterPro" id="IPR037752">
    <property type="entry name" value="C2C_KIAA1228"/>
</dbReference>
<dbReference type="InterPro" id="IPR035892">
    <property type="entry name" value="C2_domain_sf"/>
</dbReference>
<keyword evidence="6" id="KW-0812">Transmembrane</keyword>
<dbReference type="InterPro" id="IPR000008">
    <property type="entry name" value="C2_dom"/>
</dbReference>
<evidence type="ECO:0000313" key="19">
    <source>
        <dbReference type="Proteomes" id="UP000887568"/>
    </source>
</evidence>
<keyword evidence="11" id="KW-1133">Transmembrane helix</keyword>
<dbReference type="CDD" id="cd21670">
    <property type="entry name" value="SMP_ESyt"/>
    <property type="match status" value="1"/>
</dbReference>
<feature type="region of interest" description="Disordered" evidence="15">
    <location>
        <begin position="1"/>
        <end position="28"/>
    </location>
</feature>
<keyword evidence="12" id="KW-0445">Lipid transport</keyword>
<dbReference type="PROSITE" id="PS51847">
    <property type="entry name" value="SMP"/>
    <property type="match status" value="1"/>
</dbReference>
<evidence type="ECO:0000256" key="9">
    <source>
        <dbReference type="ARBA" id="ARBA00022824"/>
    </source>
</evidence>
<evidence type="ECO:0000256" key="7">
    <source>
        <dbReference type="ARBA" id="ARBA00022723"/>
    </source>
</evidence>
<dbReference type="GO" id="GO:0005509">
    <property type="term" value="F:calcium ion binding"/>
    <property type="evidence" value="ECO:0007669"/>
    <property type="project" value="TreeGrafter"/>
</dbReference>
<dbReference type="RefSeq" id="XP_038058005.1">
    <property type="nucleotide sequence ID" value="XM_038202077.1"/>
</dbReference>
<feature type="compositionally biased region" description="Basic and acidic residues" evidence="15">
    <location>
        <begin position="462"/>
        <end position="471"/>
    </location>
</feature>
<dbReference type="EnsemblMetazoa" id="XM_038202077.1">
    <property type="protein sequence ID" value="XP_038058005.1"/>
    <property type="gene ID" value="LOC119729500"/>
</dbReference>
<dbReference type="GeneID" id="119729500"/>
<evidence type="ECO:0000313" key="18">
    <source>
        <dbReference type="EnsemblMetazoa" id="XP_038058005.1"/>
    </source>
</evidence>
<dbReference type="GO" id="GO:0005789">
    <property type="term" value="C:endoplasmic reticulum membrane"/>
    <property type="evidence" value="ECO:0007669"/>
    <property type="project" value="UniProtKB-SubCell"/>
</dbReference>
<dbReference type="GO" id="GO:0061817">
    <property type="term" value="P:endoplasmic reticulum-plasma membrane tethering"/>
    <property type="evidence" value="ECO:0007669"/>
    <property type="project" value="InterPro"/>
</dbReference>
<accession>A0A914A2W9</accession>
<feature type="compositionally biased region" description="Acidic residues" evidence="15">
    <location>
        <begin position="472"/>
        <end position="483"/>
    </location>
</feature>
<dbReference type="InterPro" id="IPR039010">
    <property type="entry name" value="Synaptotagmin_SMP"/>
</dbReference>
<dbReference type="GO" id="GO:0035091">
    <property type="term" value="F:phosphatidylinositol binding"/>
    <property type="evidence" value="ECO:0007669"/>
    <property type="project" value="TreeGrafter"/>
</dbReference>
<dbReference type="GO" id="GO:0005544">
    <property type="term" value="F:calcium-dependent phospholipid binding"/>
    <property type="evidence" value="ECO:0007669"/>
    <property type="project" value="TreeGrafter"/>
</dbReference>
<dbReference type="InterPro" id="IPR051634">
    <property type="entry name" value="Extended_Synaptotagmin"/>
</dbReference>
<dbReference type="InterPro" id="IPR037733">
    <property type="entry name" value="Ext_Synaptotagmin_C2A"/>
</dbReference>
<comment type="similarity">
    <text evidence="3">Belongs to the extended synaptotagmin family.</text>
</comment>
<dbReference type="GO" id="GO:0005886">
    <property type="term" value="C:plasma membrane"/>
    <property type="evidence" value="ECO:0007669"/>
    <property type="project" value="UniProtKB-SubCell"/>
</dbReference>
<sequence>MAPSDTPAWPNPLEPGTDVDKPASQAAKAAGRSRGGDLLSLLRKHGVSFAMLLSVWGLGYFRFSWSWLLLATVLMVWRERNSQQKHLTMELARRATQNEKETILSAVNNLPSWVYFPDTERAEWLNKMVKQMWPFIEGYVVTMLRDTVEPAVLKALPSYLKSFKFETIKLGTYPPRIGGVKVYTDQVGRDEIILDLELFYAGNCDIEISVKALKRIKAGIESLQLHGTLRVEMKPLVDKVPLVGGMSIYFLNKPAIDFNLTNLADVLDIPGLSGILRTILEDQLANFLVLPNRLPIKLIDDVDISSLKYPMPQGVLRIHVIEAKNLVAKDFAVLSKGKSDPYCIVRVGSKTFKTKAMKRTLTPVWDKYFEAIVYQSHGQTLDIDVWDKDEGPGKDDALGTLSLNVRHVADTGHLDAWLPLQEIKQGDLHLELTWLTLTDSTKAIYELEEELQEEHDEEMEERMDMNARNKEEDDDEDSDEDDTSMSAAILIVKLDSAKDLPISSRSSSLPHPYVTMTVGRDSKTSQVQSETVSPVWEEVFNFLVQSPSLQNLKVEVMDSRKDRCIGLLMLPIKNLLLAPNLALEQPFKLDGSGPHSLVTLKMCLRGLERKKTLKVTNPRAVLMSESSVDVDDANTDSPELKPTRETAAVFRESSVDQPIPAGPQGDSLTKPSQPDTMSVSSNPEQAQPVSDTELRKRLVQHSKDTEDAPLGKLQMTLRYSTPRNRLIIVVHKGVDIKRRGSDDPPDTYVRTYLLPDKSKASKRKTKEVKDTHEPVYDETLEYMMRAEEVSTRALQVTVKDSSRFISLSDPVIGQIEIQLGELDLSKATTEWYILKPVDSD</sequence>
<dbReference type="FunFam" id="2.60.40.150:FF:000155">
    <property type="entry name" value="extended synaptotagmin-2 isoform X1"/>
    <property type="match status" value="1"/>
</dbReference>
<keyword evidence="4" id="KW-0813">Transport</keyword>
<evidence type="ECO:0000259" key="16">
    <source>
        <dbReference type="PROSITE" id="PS50004"/>
    </source>
</evidence>
<dbReference type="AlphaFoldDB" id="A0A914A2W9"/>
<keyword evidence="7" id="KW-0479">Metal-binding</keyword>
<keyword evidence="9" id="KW-0256">Endoplasmic reticulum</keyword>
<dbReference type="SUPFAM" id="SSF49562">
    <property type="entry name" value="C2 domain (Calcium/lipid-binding domain, CaLB)"/>
    <property type="match status" value="3"/>
</dbReference>
<proteinExistence type="inferred from homology"/>
<keyword evidence="10" id="KW-0106">Calcium</keyword>
<evidence type="ECO:0000256" key="11">
    <source>
        <dbReference type="ARBA" id="ARBA00022989"/>
    </source>
</evidence>
<feature type="compositionally biased region" description="Acidic residues" evidence="15">
    <location>
        <begin position="451"/>
        <end position="461"/>
    </location>
</feature>
<keyword evidence="8" id="KW-0677">Repeat</keyword>
<feature type="domain" description="SMP-LTD" evidence="17">
    <location>
        <begin position="118"/>
        <end position="299"/>
    </location>
</feature>
<evidence type="ECO:0000259" key="17">
    <source>
        <dbReference type="PROSITE" id="PS51847"/>
    </source>
</evidence>
<dbReference type="GO" id="GO:0031210">
    <property type="term" value="F:phosphatidylcholine binding"/>
    <property type="evidence" value="ECO:0007669"/>
    <property type="project" value="TreeGrafter"/>
</dbReference>
<evidence type="ECO:0000256" key="5">
    <source>
        <dbReference type="ARBA" id="ARBA00022475"/>
    </source>
</evidence>
<dbReference type="CDD" id="cd04050">
    <property type="entry name" value="C2B_Synaptotagmin-like"/>
    <property type="match status" value="1"/>
</dbReference>
<name>A0A914A2W9_PATMI</name>
<dbReference type="Pfam" id="PF17047">
    <property type="entry name" value="SMP_LBD"/>
    <property type="match status" value="1"/>
</dbReference>
<dbReference type="OrthoDB" id="1029639at2759"/>
<evidence type="ECO:0000256" key="4">
    <source>
        <dbReference type="ARBA" id="ARBA00022448"/>
    </source>
</evidence>
<dbReference type="PROSITE" id="PS50004">
    <property type="entry name" value="C2"/>
    <property type="match status" value="3"/>
</dbReference>
<dbReference type="CDD" id="cd08391">
    <property type="entry name" value="C2A_C2C_Synaptotagmin_like"/>
    <property type="match status" value="1"/>
</dbReference>
<evidence type="ECO:0000256" key="10">
    <source>
        <dbReference type="ARBA" id="ARBA00022837"/>
    </source>
</evidence>
<keyword evidence="5" id="KW-1003">Cell membrane</keyword>
<dbReference type="OMA" id="CEAPVFI"/>
<protein>
    <submittedName>
        <fullName evidence="18">Uncharacterized protein</fullName>
    </submittedName>
</protein>
<dbReference type="Pfam" id="PF00168">
    <property type="entry name" value="C2"/>
    <property type="match status" value="3"/>
</dbReference>
<keyword evidence="19" id="KW-1185">Reference proteome</keyword>
<dbReference type="SMART" id="SM00239">
    <property type="entry name" value="C2"/>
    <property type="match status" value="3"/>
</dbReference>
<evidence type="ECO:0000256" key="14">
    <source>
        <dbReference type="ARBA" id="ARBA00023136"/>
    </source>
</evidence>
<reference evidence="18" key="1">
    <citation type="submission" date="2022-11" db="UniProtKB">
        <authorList>
            <consortium name="EnsemblMetazoa"/>
        </authorList>
    </citation>
    <scope>IDENTIFICATION</scope>
</reference>
<evidence type="ECO:0000256" key="6">
    <source>
        <dbReference type="ARBA" id="ARBA00022692"/>
    </source>
</evidence>
<evidence type="ECO:0000256" key="1">
    <source>
        <dbReference type="ARBA" id="ARBA00004202"/>
    </source>
</evidence>
<dbReference type="InterPro" id="IPR037749">
    <property type="entry name" value="Ext_Synaptotagmin_C2B"/>
</dbReference>
<keyword evidence="14" id="KW-0472">Membrane</keyword>
<feature type="domain" description="C2" evidence="16">
    <location>
        <begin position="471"/>
        <end position="599"/>
    </location>
</feature>
<feature type="domain" description="C2" evidence="16">
    <location>
        <begin position="290"/>
        <end position="418"/>
    </location>
</feature>
<dbReference type="Proteomes" id="UP000887568">
    <property type="component" value="Unplaced"/>
</dbReference>
<dbReference type="FunFam" id="2.60.40.150:FF:000106">
    <property type="entry name" value="extended synaptotagmin-1 isoform X1"/>
    <property type="match status" value="1"/>
</dbReference>
<organism evidence="18 19">
    <name type="scientific">Patiria miniata</name>
    <name type="common">Bat star</name>
    <name type="synonym">Asterina miniata</name>
    <dbReference type="NCBI Taxonomy" id="46514"/>
    <lineage>
        <taxon>Eukaryota</taxon>
        <taxon>Metazoa</taxon>
        <taxon>Echinodermata</taxon>
        <taxon>Eleutherozoa</taxon>
        <taxon>Asterozoa</taxon>
        <taxon>Asteroidea</taxon>
        <taxon>Valvatacea</taxon>
        <taxon>Valvatida</taxon>
        <taxon>Asterinidae</taxon>
        <taxon>Patiria</taxon>
    </lineage>
</organism>
<evidence type="ECO:0000256" key="15">
    <source>
        <dbReference type="SAM" id="MobiDB-lite"/>
    </source>
</evidence>
<dbReference type="CDD" id="cd04030">
    <property type="entry name" value="C2C_KIAA1228"/>
    <property type="match status" value="1"/>
</dbReference>
<evidence type="ECO:0000256" key="2">
    <source>
        <dbReference type="ARBA" id="ARBA00004477"/>
    </source>
</evidence>
<dbReference type="FunFam" id="2.60.40.150:FF:000093">
    <property type="entry name" value="Extended synaptotagmin 3"/>
    <property type="match status" value="1"/>
</dbReference>
<comment type="subcellular location">
    <subcellularLocation>
        <location evidence="1">Cell membrane</location>
        <topology evidence="1">Peripheral membrane protein</topology>
    </subcellularLocation>
    <subcellularLocation>
        <location evidence="2">Endoplasmic reticulum membrane</location>
        <topology evidence="2">Multi-pass membrane protein</topology>
    </subcellularLocation>
</comment>
<dbReference type="Gene3D" id="2.60.40.150">
    <property type="entry name" value="C2 domain"/>
    <property type="match status" value="3"/>
</dbReference>